<dbReference type="GO" id="GO:0005576">
    <property type="term" value="C:extracellular region"/>
    <property type="evidence" value="ECO:0007669"/>
    <property type="project" value="UniProtKB-SubCell"/>
</dbReference>
<name>A0A7G4WLZ0_PHLPP</name>
<protein>
    <submittedName>
        <fullName evidence="5">Salivary gland protein</fullName>
    </submittedName>
</protein>
<dbReference type="EMBL" id="MN938854">
    <property type="protein sequence ID" value="QMU26422.1"/>
    <property type="molecule type" value="mRNA"/>
</dbReference>
<dbReference type="AlphaFoldDB" id="A0A7G4WLZ0"/>
<evidence type="ECO:0000256" key="3">
    <source>
        <dbReference type="ARBA" id="ARBA00022656"/>
    </source>
</evidence>
<gene>
    <name evidence="5" type="primary">SP15</name>
</gene>
<dbReference type="Gene3D" id="1.10.238.20">
    <property type="entry name" value="Pheromone/general odorant binding protein domain"/>
    <property type="match status" value="1"/>
</dbReference>
<comment type="subcellular location">
    <subcellularLocation>
        <location evidence="1">Secreted</location>
    </subcellularLocation>
</comment>
<keyword evidence="2" id="KW-0964">Secreted</keyword>
<dbReference type="SUPFAM" id="SSF47565">
    <property type="entry name" value="Insect pheromone/odorant-binding proteins"/>
    <property type="match status" value="1"/>
</dbReference>
<accession>A0A7G4WLZ0</accession>
<dbReference type="InterPro" id="IPR036728">
    <property type="entry name" value="PBP_GOBP_sf"/>
</dbReference>
<proteinExistence type="evidence at transcript level"/>
<organism evidence="5">
    <name type="scientific">Phlebotomus papatasi</name>
    <name type="common">Sandfly</name>
    <dbReference type="NCBI Taxonomy" id="29031"/>
    <lineage>
        <taxon>Eukaryota</taxon>
        <taxon>Metazoa</taxon>
        <taxon>Ecdysozoa</taxon>
        <taxon>Arthropoda</taxon>
        <taxon>Hexapoda</taxon>
        <taxon>Insecta</taxon>
        <taxon>Pterygota</taxon>
        <taxon>Neoptera</taxon>
        <taxon>Endopterygota</taxon>
        <taxon>Diptera</taxon>
        <taxon>Nematocera</taxon>
        <taxon>Psychodoidea</taxon>
        <taxon>Psychodidae</taxon>
        <taxon>Phlebotomus</taxon>
        <taxon>Phlebotomus</taxon>
    </lineage>
</organism>
<sequence length="142" mass="16561">MKYLGLALISAVFLIGTCQAENPSKKCEEKFKNDASKMACIPHCKYQYYGFVAMDNNIARPEIRKFSDVLIKYNVVDPSLKADIRKIMHECAKKAKKQAREDSHWLNCRTTINYYRCILTDKRIGPQRFDRAIQEYDKTINI</sequence>
<dbReference type="VEuPathDB" id="VectorBase:PPAPM1_010695"/>
<keyword evidence="4" id="KW-0732">Signal</keyword>
<evidence type="ECO:0000313" key="5">
    <source>
        <dbReference type="EMBL" id="QMU26422.1"/>
    </source>
</evidence>
<feature type="signal peptide" evidence="4">
    <location>
        <begin position="1"/>
        <end position="20"/>
    </location>
</feature>
<evidence type="ECO:0000256" key="2">
    <source>
        <dbReference type="ARBA" id="ARBA00022525"/>
    </source>
</evidence>
<dbReference type="GO" id="GO:0005549">
    <property type="term" value="F:odorant binding"/>
    <property type="evidence" value="ECO:0007669"/>
    <property type="project" value="InterPro"/>
</dbReference>
<evidence type="ECO:0000256" key="4">
    <source>
        <dbReference type="SAM" id="SignalP"/>
    </source>
</evidence>
<dbReference type="GO" id="GO:0090729">
    <property type="term" value="F:toxin activity"/>
    <property type="evidence" value="ECO:0007669"/>
    <property type="project" value="UniProtKB-KW"/>
</dbReference>
<feature type="chain" id="PRO_5028939985" evidence="4">
    <location>
        <begin position="21"/>
        <end position="142"/>
    </location>
</feature>
<evidence type="ECO:0000256" key="1">
    <source>
        <dbReference type="ARBA" id="ARBA00004613"/>
    </source>
</evidence>
<reference evidence="5" key="1">
    <citation type="journal article" date="2020" name="Trans. R. Soc. Trop. Med.">
        <title>Cloning, High-level Gene Expression, and Bioinformatics Analysis of SP15 and LeIF from Leishmania major and Iranian Phlebotomus papatasi Saliva as a Single and Novel Fusion Proteins: a potential vaccine candidate against leishmaniasis.</title>
        <authorList>
            <person name="Bordbar A."/>
            <person name="Ebrahimi S."/>
            <person name="Pooshang Bagheri K."/>
            <person name="Parvizi P."/>
        </authorList>
    </citation>
    <scope>NUCLEOTIDE SEQUENCE</scope>
    <source>
        <tissue evidence="5">Salivary gland</tissue>
    </source>
</reference>
<keyword evidence="3" id="KW-0800">Toxin</keyword>